<organism evidence="3 4">
    <name type="scientific">Vitrella brassicaformis (strain CCMP3155)</name>
    <dbReference type="NCBI Taxonomy" id="1169540"/>
    <lineage>
        <taxon>Eukaryota</taxon>
        <taxon>Sar</taxon>
        <taxon>Alveolata</taxon>
        <taxon>Colpodellida</taxon>
        <taxon>Vitrellaceae</taxon>
        <taxon>Vitrella</taxon>
    </lineage>
</organism>
<evidence type="ECO:0000313" key="4">
    <source>
        <dbReference type="Proteomes" id="UP000041254"/>
    </source>
</evidence>
<gene>
    <name evidence="3" type="ORF">Vbra_8378</name>
</gene>
<feature type="chain" id="PRO_5005188210" evidence="2">
    <location>
        <begin position="23"/>
        <end position="154"/>
    </location>
</feature>
<reference evidence="3 4" key="1">
    <citation type="submission" date="2014-11" db="EMBL/GenBank/DDBJ databases">
        <authorList>
            <person name="Zhu J."/>
            <person name="Qi W."/>
            <person name="Song R."/>
        </authorList>
    </citation>
    <scope>NUCLEOTIDE SEQUENCE [LARGE SCALE GENOMIC DNA]</scope>
</reference>
<name>A0A0G4EVI3_VITBC</name>
<dbReference type="Proteomes" id="UP000041254">
    <property type="component" value="Unassembled WGS sequence"/>
</dbReference>
<dbReference type="InParanoid" id="A0A0G4EVI3"/>
<evidence type="ECO:0000256" key="1">
    <source>
        <dbReference type="SAM" id="MobiDB-lite"/>
    </source>
</evidence>
<evidence type="ECO:0000256" key="2">
    <source>
        <dbReference type="SAM" id="SignalP"/>
    </source>
</evidence>
<evidence type="ECO:0000313" key="3">
    <source>
        <dbReference type="EMBL" id="CEM02646.1"/>
    </source>
</evidence>
<proteinExistence type="predicted"/>
<feature type="compositionally biased region" description="Basic and acidic residues" evidence="1">
    <location>
        <begin position="82"/>
        <end position="91"/>
    </location>
</feature>
<feature type="signal peptide" evidence="2">
    <location>
        <begin position="1"/>
        <end position="22"/>
    </location>
</feature>
<feature type="region of interest" description="Disordered" evidence="1">
    <location>
        <begin position="81"/>
        <end position="140"/>
    </location>
</feature>
<keyword evidence="2" id="KW-0732">Signal</keyword>
<dbReference type="VEuPathDB" id="CryptoDB:Vbra_8378"/>
<sequence>MMIWRWRCVLLVVLCNVDCTSAHFQTLEARAHADLTESGDADGAIVSHGPYSLSPFLGLSQGLSSKATLLGPSSKATLYLEQRQHGIDSSHEQQPGILPSHAAPLPDPSHEQQPGIDPSHAAPLPDIQAKAPRPHRPIWIPFTDGRRFTDAFQQ</sequence>
<dbReference type="EMBL" id="CDMY01000332">
    <property type="protein sequence ID" value="CEM02646.1"/>
    <property type="molecule type" value="Genomic_DNA"/>
</dbReference>
<protein>
    <submittedName>
        <fullName evidence="3">Uncharacterized protein</fullName>
    </submittedName>
</protein>
<dbReference type="AlphaFoldDB" id="A0A0G4EVI3"/>
<keyword evidence="4" id="KW-1185">Reference proteome</keyword>
<accession>A0A0G4EVI3</accession>